<feature type="transmembrane region" description="Helical" evidence="1">
    <location>
        <begin position="358"/>
        <end position="379"/>
    </location>
</feature>
<evidence type="ECO:0000256" key="1">
    <source>
        <dbReference type="SAM" id="Phobius"/>
    </source>
</evidence>
<dbReference type="EMBL" id="JAOQJX010000015">
    <property type="protein sequence ID" value="MCU6748001.1"/>
    <property type="molecule type" value="Genomic_DNA"/>
</dbReference>
<evidence type="ECO:0000313" key="3">
    <source>
        <dbReference type="Proteomes" id="UP001652394"/>
    </source>
</evidence>
<comment type="caution">
    <text evidence="2">The sequence shown here is derived from an EMBL/GenBank/DDBJ whole genome shotgun (WGS) entry which is preliminary data.</text>
</comment>
<keyword evidence="1" id="KW-1133">Transmembrane helix</keyword>
<dbReference type="PANTHER" id="PTHR37814">
    <property type="entry name" value="CONSERVED MEMBRANE PROTEIN"/>
    <property type="match status" value="1"/>
</dbReference>
<dbReference type="Proteomes" id="UP001652394">
    <property type="component" value="Unassembled WGS sequence"/>
</dbReference>
<gene>
    <name evidence="2" type="ORF">OCV51_10110</name>
</gene>
<feature type="transmembrane region" description="Helical" evidence="1">
    <location>
        <begin position="214"/>
        <end position="232"/>
    </location>
</feature>
<feature type="transmembrane region" description="Helical" evidence="1">
    <location>
        <begin position="334"/>
        <end position="352"/>
    </location>
</feature>
<feature type="transmembrane region" description="Helical" evidence="1">
    <location>
        <begin position="43"/>
        <end position="64"/>
    </location>
</feature>
<dbReference type="Gene3D" id="1.20.1740.10">
    <property type="entry name" value="Amino acid/polyamine transporter I"/>
    <property type="match status" value="1"/>
</dbReference>
<feature type="transmembrane region" description="Helical" evidence="1">
    <location>
        <begin position="146"/>
        <end position="166"/>
    </location>
</feature>
<name>A0ABT2TE05_9FIRM</name>
<accession>A0ABT2TE05</accession>
<keyword evidence="1" id="KW-0472">Membrane</keyword>
<organism evidence="2 3">
    <name type="scientific">Faecalicatena acetigenes</name>
    <dbReference type="NCBI Taxonomy" id="2981790"/>
    <lineage>
        <taxon>Bacteria</taxon>
        <taxon>Bacillati</taxon>
        <taxon>Bacillota</taxon>
        <taxon>Clostridia</taxon>
        <taxon>Lachnospirales</taxon>
        <taxon>Lachnospiraceae</taxon>
        <taxon>Faecalicatena</taxon>
    </lineage>
</organism>
<keyword evidence="3" id="KW-1185">Reference proteome</keyword>
<dbReference type="InterPro" id="IPR038728">
    <property type="entry name" value="YkvI-like"/>
</dbReference>
<feature type="transmembrane region" description="Helical" evidence="1">
    <location>
        <begin position="118"/>
        <end position="139"/>
    </location>
</feature>
<protein>
    <recommendedName>
        <fullName evidence="4">Branched-chain amino acid transport system carrier protein</fullName>
    </recommendedName>
</protein>
<evidence type="ECO:0008006" key="4">
    <source>
        <dbReference type="Google" id="ProtNLM"/>
    </source>
</evidence>
<keyword evidence="1" id="KW-0812">Transmembrane</keyword>
<sequence>MKDKINIKTILLTAGAFVSFNVGAGFASGNELLQFFGSWGGGTVAAVLAGFVTTVIYCVCLFYVGQSVNFGSSIETYNFFGGKILGRFFQIFVVVLTAATAMMFFSGAGSLLWQMFGLPQWVGAVLLGATAVIVVLGGLARVQNVLGYAGIVILVYVLIFGVISMFNPSSSMEQAAGVADMVKAGQVYQANMFDLFPFSLIPQLSEWNSPVLEGVLYGTLCITTGFPFYLTLGQRSKKNGEAVGSAIFSSIVFFACVVLVLLLVMMNFDSVINPATNEMKPFPAVAAVDALWPTGSWTYAFIIFIGIFTTYTGFLWSINHIFFEKKEKSTGSKIFIVLLTVFGICLGSVLPFSQFVNILQPLSGVVGVVMFITIIVKTVRIVVERRKKANIVEVD</sequence>
<dbReference type="PANTHER" id="PTHR37814:SF1">
    <property type="entry name" value="MEMBRANE PROTEIN"/>
    <property type="match status" value="1"/>
</dbReference>
<reference evidence="2 3" key="1">
    <citation type="journal article" date="2021" name="ISME Commun">
        <title>Automated analysis of genomic sequences facilitates high-throughput and comprehensive description of bacteria.</title>
        <authorList>
            <person name="Hitch T.C.A."/>
        </authorList>
    </citation>
    <scope>NUCLEOTIDE SEQUENCE [LARGE SCALE GENOMIC DNA]</scope>
    <source>
        <strain evidence="2 3">H2_18</strain>
    </source>
</reference>
<feature type="transmembrane region" description="Helical" evidence="1">
    <location>
        <begin position="299"/>
        <end position="322"/>
    </location>
</feature>
<dbReference type="RefSeq" id="WP_059066134.1">
    <property type="nucleotide sequence ID" value="NZ_JAOQJX010000015.1"/>
</dbReference>
<evidence type="ECO:0000313" key="2">
    <source>
        <dbReference type="EMBL" id="MCU6748001.1"/>
    </source>
</evidence>
<feature type="transmembrane region" description="Helical" evidence="1">
    <location>
        <begin position="84"/>
        <end position="106"/>
    </location>
</feature>
<feature type="transmembrane region" description="Helical" evidence="1">
    <location>
        <begin position="244"/>
        <end position="266"/>
    </location>
</feature>
<proteinExistence type="predicted"/>